<protein>
    <submittedName>
        <fullName evidence="5">LacI family transcriptional regulator</fullName>
    </submittedName>
</protein>
<evidence type="ECO:0000259" key="4">
    <source>
        <dbReference type="PROSITE" id="PS50932"/>
    </source>
</evidence>
<dbReference type="EMBL" id="CP094929">
    <property type="protein sequence ID" value="UOM50734.1"/>
    <property type="molecule type" value="Genomic_DNA"/>
</dbReference>
<name>A0ABY4D8X4_9SPIR</name>
<accession>A0ABY4D8X4</accession>
<evidence type="ECO:0000313" key="5">
    <source>
        <dbReference type="EMBL" id="UOM50734.1"/>
    </source>
</evidence>
<dbReference type="InterPro" id="IPR000843">
    <property type="entry name" value="HTH_LacI"/>
</dbReference>
<keyword evidence="1" id="KW-0805">Transcription regulation</keyword>
<evidence type="ECO:0000256" key="1">
    <source>
        <dbReference type="ARBA" id="ARBA00023015"/>
    </source>
</evidence>
<keyword evidence="6" id="KW-1185">Reference proteome</keyword>
<dbReference type="Pfam" id="PF00356">
    <property type="entry name" value="LacI"/>
    <property type="match status" value="1"/>
</dbReference>
<keyword evidence="2" id="KW-0238">DNA-binding</keyword>
<dbReference type="SUPFAM" id="SSF53822">
    <property type="entry name" value="Periplasmic binding protein-like I"/>
    <property type="match status" value="1"/>
</dbReference>
<organism evidence="5 6">
    <name type="scientific">Sphaerochaeta associata</name>
    <dbReference type="NCBI Taxonomy" id="1129264"/>
    <lineage>
        <taxon>Bacteria</taxon>
        <taxon>Pseudomonadati</taxon>
        <taxon>Spirochaetota</taxon>
        <taxon>Spirochaetia</taxon>
        <taxon>Spirochaetales</taxon>
        <taxon>Sphaerochaetaceae</taxon>
        <taxon>Sphaerochaeta</taxon>
    </lineage>
</organism>
<keyword evidence="3" id="KW-0804">Transcription</keyword>
<dbReference type="SMART" id="SM00354">
    <property type="entry name" value="HTH_LACI"/>
    <property type="match status" value="1"/>
</dbReference>
<dbReference type="CDD" id="cd06267">
    <property type="entry name" value="PBP1_LacI_sugar_binding-like"/>
    <property type="match status" value="1"/>
</dbReference>
<dbReference type="PANTHER" id="PTHR30146">
    <property type="entry name" value="LACI-RELATED TRANSCRIPTIONAL REPRESSOR"/>
    <property type="match status" value="1"/>
</dbReference>
<feature type="domain" description="HTH lacI-type" evidence="4">
    <location>
        <begin position="3"/>
        <end position="57"/>
    </location>
</feature>
<dbReference type="PROSITE" id="PS50932">
    <property type="entry name" value="HTH_LACI_2"/>
    <property type="match status" value="1"/>
</dbReference>
<dbReference type="InterPro" id="IPR028082">
    <property type="entry name" value="Peripla_BP_I"/>
</dbReference>
<dbReference type="InterPro" id="IPR010982">
    <property type="entry name" value="Lambda_DNA-bd_dom_sf"/>
</dbReference>
<evidence type="ECO:0000256" key="3">
    <source>
        <dbReference type="ARBA" id="ARBA00023163"/>
    </source>
</evidence>
<dbReference type="Proteomes" id="UP000829708">
    <property type="component" value="Chromosome"/>
</dbReference>
<evidence type="ECO:0000256" key="2">
    <source>
        <dbReference type="ARBA" id="ARBA00023125"/>
    </source>
</evidence>
<evidence type="ECO:0000313" key="6">
    <source>
        <dbReference type="Proteomes" id="UP000829708"/>
    </source>
</evidence>
<dbReference type="Gene3D" id="1.10.260.40">
    <property type="entry name" value="lambda repressor-like DNA-binding domains"/>
    <property type="match status" value="1"/>
</dbReference>
<sequence>MSTTIFDVARVCGYSKTTISRAFASPEMVSVETRNIIYAAAKQVNYTPDAIARAMVRKKTNNLGFIVSDQQYPVVLNPFYSPVFEGVLQVGRERGYSVFIASEKDIQLPTGQVYVKKQMDGVIICGQTEQSIIESFRSQNIPVVLLNNVFDMEDLICITLDHYGGTVKAIEHLLEQGKRDIAIISGHFSPYVYNERFRGYTDTLKNHGIPINEAFIKTVEPTMAEAMHTAQQLLSLKHRPDAIFATNDLIAIGAVKIALRAHIAIPKDIAIVGFDDSNFSEIIEPELTTVRIDKEEMGKLAAGKLIDILEKNSTGKQVHVCGTQLIIRGTA</sequence>
<dbReference type="PANTHER" id="PTHR30146:SF109">
    <property type="entry name" value="HTH-TYPE TRANSCRIPTIONAL REGULATOR GALS"/>
    <property type="match status" value="1"/>
</dbReference>
<reference evidence="6" key="1">
    <citation type="journal article" date="2024" name="J Bioinform Genom">
        <title>Complete genome sequence of the type strain bacterium Sphaerochaeta associata GLS2t (VKM B-2742)t.</title>
        <authorList>
            <person name="Troshina O.Y."/>
            <person name="Tepeeva A.N."/>
            <person name="Arzamasceva V.O."/>
            <person name="Whitman W.B."/>
            <person name="Varghese N."/>
            <person name="Shapiro N."/>
            <person name="Woyke T."/>
            <person name="Kripides N.C."/>
            <person name="Vasilenko O.V."/>
        </authorList>
    </citation>
    <scope>NUCLEOTIDE SEQUENCE [LARGE SCALE GENOMIC DNA]</scope>
    <source>
        <strain evidence="6">GLS2T</strain>
    </source>
</reference>
<dbReference type="Gene3D" id="3.40.50.2300">
    <property type="match status" value="2"/>
</dbReference>
<dbReference type="SUPFAM" id="SSF47413">
    <property type="entry name" value="lambda repressor-like DNA-binding domains"/>
    <property type="match status" value="1"/>
</dbReference>
<dbReference type="CDD" id="cd01392">
    <property type="entry name" value="HTH_LacI"/>
    <property type="match status" value="1"/>
</dbReference>
<proteinExistence type="predicted"/>
<dbReference type="Pfam" id="PF13377">
    <property type="entry name" value="Peripla_BP_3"/>
    <property type="match status" value="1"/>
</dbReference>
<dbReference type="RefSeq" id="WP_244772121.1">
    <property type="nucleotide sequence ID" value="NZ_CP094929.1"/>
</dbReference>
<gene>
    <name evidence="5" type="ORF">MUG09_14310</name>
</gene>
<dbReference type="InterPro" id="IPR046335">
    <property type="entry name" value="LacI/GalR-like_sensor"/>
</dbReference>